<comment type="caution">
    <text evidence="1">The sequence shown here is derived from an EMBL/GenBank/DDBJ whole genome shotgun (WGS) entry which is preliminary data.</text>
</comment>
<gene>
    <name evidence="1" type="ORF">HWQ67_03275</name>
</gene>
<sequence>MPGCPWLQQITLPLPQTLRFAIASGTSNTLSYGAGFISIAKVKEPATVAVVSDL</sequence>
<reference evidence="1 2" key="1">
    <citation type="journal article" date="2020" name="J Geophys Res Biogeosci">
        <title>Magnetotaxis as an Adaptation to Enable Bacterial Shuttling of Microbial Sulfur and Sulfur Cycling Across Aquatic Oxic#Anoxic Interfaces.</title>
        <authorList>
            <person name="Li J."/>
            <person name="Liu P."/>
            <person name="Wang J."/>
            <person name="Roberts A.P."/>
            <person name="Pan Y."/>
        </authorList>
    </citation>
    <scope>NUCLEOTIDE SEQUENCE [LARGE SCALE GENOMIC DNA]</scope>
    <source>
        <strain evidence="1 2">MYR-1_YQ</strain>
    </source>
</reference>
<dbReference type="EMBL" id="JABXWD010000034">
    <property type="protein sequence ID" value="MBV6340600.1"/>
    <property type="molecule type" value="Genomic_DNA"/>
</dbReference>
<evidence type="ECO:0000313" key="2">
    <source>
        <dbReference type="Proteomes" id="UP001196980"/>
    </source>
</evidence>
<organism evidence="1 2">
    <name type="scientific">Candidatus Magnetobacterium casense</name>
    <dbReference type="NCBI Taxonomy" id="1455061"/>
    <lineage>
        <taxon>Bacteria</taxon>
        <taxon>Pseudomonadati</taxon>
        <taxon>Nitrospirota</taxon>
        <taxon>Thermodesulfovibrionia</taxon>
        <taxon>Thermodesulfovibrionales</taxon>
        <taxon>Candidatus Magnetobacteriaceae</taxon>
        <taxon>Candidatus Magnetobacterium</taxon>
    </lineage>
</organism>
<proteinExistence type="predicted"/>
<dbReference type="RefSeq" id="WP_218251219.1">
    <property type="nucleotide sequence ID" value="NZ_JABXWD010000034.1"/>
</dbReference>
<dbReference type="Proteomes" id="UP001196980">
    <property type="component" value="Unassembled WGS sequence"/>
</dbReference>
<accession>A0ABS6RW77</accession>
<protein>
    <submittedName>
        <fullName evidence="1">Uncharacterized protein</fullName>
    </submittedName>
</protein>
<name>A0ABS6RW77_9BACT</name>
<keyword evidence="2" id="KW-1185">Reference proteome</keyword>
<evidence type="ECO:0000313" key="1">
    <source>
        <dbReference type="EMBL" id="MBV6340600.1"/>
    </source>
</evidence>